<organism evidence="2 3">
    <name type="scientific">Psychroflexus planctonicus</name>
    <dbReference type="NCBI Taxonomy" id="1526575"/>
    <lineage>
        <taxon>Bacteria</taxon>
        <taxon>Pseudomonadati</taxon>
        <taxon>Bacteroidota</taxon>
        <taxon>Flavobacteriia</taxon>
        <taxon>Flavobacteriales</taxon>
        <taxon>Flavobacteriaceae</taxon>
        <taxon>Psychroflexus</taxon>
    </lineage>
</organism>
<proteinExistence type="predicted"/>
<dbReference type="InterPro" id="IPR025665">
    <property type="entry name" value="Beta-barrel_OMP_2"/>
</dbReference>
<comment type="caution">
    <text evidence="2">The sequence shown here is derived from an EMBL/GenBank/DDBJ whole genome shotgun (WGS) entry which is preliminary data.</text>
</comment>
<evidence type="ECO:0000313" key="3">
    <source>
        <dbReference type="Proteomes" id="UP000599179"/>
    </source>
</evidence>
<feature type="domain" description="Outer membrane protein beta-barrel" evidence="1">
    <location>
        <begin position="17"/>
        <end position="182"/>
    </location>
</feature>
<dbReference type="Proteomes" id="UP000599179">
    <property type="component" value="Unassembled WGS sequence"/>
</dbReference>
<keyword evidence="3" id="KW-1185">Reference proteome</keyword>
<dbReference type="EMBL" id="BMGM01000010">
    <property type="protein sequence ID" value="GGE41727.1"/>
    <property type="molecule type" value="Genomic_DNA"/>
</dbReference>
<gene>
    <name evidence="2" type="ORF">GCM10010832_22200</name>
</gene>
<protein>
    <recommendedName>
        <fullName evidence="1">Outer membrane protein beta-barrel domain-containing protein</fullName>
    </recommendedName>
</protein>
<name>A0ABQ1SLQ5_9FLAO</name>
<sequence length="206" mass="23682">MRKSILYIFALISTCSFSQKEDVTEDKIDFGFRFGLSLSDLITSSNSVEPRPTFLAGIHAEYKLNSTWSVQPELLFSRKGEMSRSTDSQSSLRAENRLLLDYIELPILARYRLKNNISFEAGPYVSYLVTAKKEILEGTNFESSNFYDLIEKFDSGLAIGATYQTEWNFFLGFRYSRGFINVSKNASSILEDQYNAQFQMYFGYSF</sequence>
<evidence type="ECO:0000313" key="2">
    <source>
        <dbReference type="EMBL" id="GGE41727.1"/>
    </source>
</evidence>
<evidence type="ECO:0000259" key="1">
    <source>
        <dbReference type="Pfam" id="PF13568"/>
    </source>
</evidence>
<accession>A0ABQ1SLQ5</accession>
<reference evidence="3" key="1">
    <citation type="journal article" date="2019" name="Int. J. Syst. Evol. Microbiol.">
        <title>The Global Catalogue of Microorganisms (GCM) 10K type strain sequencing project: providing services to taxonomists for standard genome sequencing and annotation.</title>
        <authorList>
            <consortium name="The Broad Institute Genomics Platform"/>
            <consortium name="The Broad Institute Genome Sequencing Center for Infectious Disease"/>
            <person name="Wu L."/>
            <person name="Ma J."/>
        </authorList>
    </citation>
    <scope>NUCLEOTIDE SEQUENCE [LARGE SCALE GENOMIC DNA]</scope>
    <source>
        <strain evidence="3">CGMCC 1.12931</strain>
    </source>
</reference>
<dbReference type="Pfam" id="PF13568">
    <property type="entry name" value="OMP_b-brl_2"/>
    <property type="match status" value="1"/>
</dbReference>
<dbReference type="RefSeq" id="WP_188459207.1">
    <property type="nucleotide sequence ID" value="NZ_BMGM01000010.1"/>
</dbReference>